<evidence type="ECO:0000256" key="2">
    <source>
        <dbReference type="ARBA" id="ARBA00004174"/>
    </source>
</evidence>
<dbReference type="InterPro" id="IPR001128">
    <property type="entry name" value="Cyt_P450"/>
</dbReference>
<evidence type="ECO:0000256" key="7">
    <source>
        <dbReference type="ARBA" id="ARBA00022824"/>
    </source>
</evidence>
<dbReference type="PRINTS" id="PR00464">
    <property type="entry name" value="EP450II"/>
</dbReference>
<dbReference type="OrthoDB" id="2789670at2759"/>
<evidence type="ECO:0000256" key="12">
    <source>
        <dbReference type="ARBA" id="ARBA00023136"/>
    </source>
</evidence>
<comment type="similarity">
    <text evidence="4">Belongs to the cytochrome P450 family.</text>
</comment>
<evidence type="ECO:0000256" key="9">
    <source>
        <dbReference type="ARBA" id="ARBA00023002"/>
    </source>
</evidence>
<evidence type="ECO:0000256" key="5">
    <source>
        <dbReference type="ARBA" id="ARBA00022617"/>
    </source>
</evidence>
<evidence type="ECO:0000256" key="6">
    <source>
        <dbReference type="ARBA" id="ARBA00022723"/>
    </source>
</evidence>
<dbReference type="InterPro" id="IPR050476">
    <property type="entry name" value="Insect_CytP450_Detox"/>
</dbReference>
<dbReference type="GO" id="GO:0004497">
    <property type="term" value="F:monooxygenase activity"/>
    <property type="evidence" value="ECO:0007669"/>
    <property type="project" value="UniProtKB-KW"/>
</dbReference>
<dbReference type="Gene3D" id="1.10.630.10">
    <property type="entry name" value="Cytochrome P450"/>
    <property type="match status" value="2"/>
</dbReference>
<keyword evidence="14" id="KW-1185">Reference proteome</keyword>
<evidence type="ECO:0000256" key="11">
    <source>
        <dbReference type="ARBA" id="ARBA00023033"/>
    </source>
</evidence>
<dbReference type="InterPro" id="IPR036396">
    <property type="entry name" value="Cyt_P450_sf"/>
</dbReference>
<evidence type="ECO:0000256" key="8">
    <source>
        <dbReference type="ARBA" id="ARBA00022848"/>
    </source>
</evidence>
<dbReference type="PANTHER" id="PTHR24292:SF54">
    <property type="entry name" value="CYP9F3-RELATED"/>
    <property type="match status" value="1"/>
</dbReference>
<dbReference type="GO" id="GO:0020037">
    <property type="term" value="F:heme binding"/>
    <property type="evidence" value="ECO:0007669"/>
    <property type="project" value="InterPro"/>
</dbReference>
<evidence type="ECO:0000313" key="13">
    <source>
        <dbReference type="EMBL" id="CAG9827135.1"/>
    </source>
</evidence>
<comment type="subcellular location">
    <subcellularLocation>
        <location evidence="3">Endoplasmic reticulum membrane</location>
        <topology evidence="3">Peripheral membrane protein</topology>
    </subcellularLocation>
    <subcellularLocation>
        <location evidence="2">Microsome membrane</location>
        <topology evidence="2">Peripheral membrane protein</topology>
    </subcellularLocation>
</comment>
<name>A0A9N9SQ07_DIABA</name>
<sequence>MLQLILVAVVIGGLFYYYGVKPLRYWKERGVKQTNPWWLFGDNWGVVLQRESFPDMITKGYNTAPEARYSGLYQFTLPTLVIKDLNLIKQIGVKDFDYFMDHRPFIPEKADPLWGKNLFALTGQRWKEMRPILSPSFTSSKMKSMFVLMSECGENLVNYFMEKDKDSTEIEMKDTFTRFTNDVIASAAFGVKIDSLKNHENEFYLMGKHATNFKGFWKTMKFFGYMLIPKIWEVFGIYQFTFPTLLIRDVNLIKQIGVKDFDYFMDHFPFLPEKADPLWSKNLFALTGQRWKDMRPILSPSFTSSKMKSMFLLMSECGENLVKFFMENNKNTIEIEMKDTFTRFTNDVIATTAFGLQVDSLRNPENEFYLMGKEATDFSGFWKGVKFFGYSTLPKIFELGLSHKISLFSTRIAN</sequence>
<keyword evidence="7" id="KW-0256">Endoplasmic reticulum</keyword>
<keyword evidence="8" id="KW-0492">Microsome</keyword>
<keyword evidence="12" id="KW-0472">Membrane</keyword>
<dbReference type="PANTHER" id="PTHR24292">
    <property type="entry name" value="CYTOCHROME P450"/>
    <property type="match status" value="1"/>
</dbReference>
<keyword evidence="11" id="KW-0503">Monooxygenase</keyword>
<organism evidence="13 14">
    <name type="scientific">Diabrotica balteata</name>
    <name type="common">Banded cucumber beetle</name>
    <dbReference type="NCBI Taxonomy" id="107213"/>
    <lineage>
        <taxon>Eukaryota</taxon>
        <taxon>Metazoa</taxon>
        <taxon>Ecdysozoa</taxon>
        <taxon>Arthropoda</taxon>
        <taxon>Hexapoda</taxon>
        <taxon>Insecta</taxon>
        <taxon>Pterygota</taxon>
        <taxon>Neoptera</taxon>
        <taxon>Endopterygota</taxon>
        <taxon>Coleoptera</taxon>
        <taxon>Polyphaga</taxon>
        <taxon>Cucujiformia</taxon>
        <taxon>Chrysomeloidea</taxon>
        <taxon>Chrysomelidae</taxon>
        <taxon>Galerucinae</taxon>
        <taxon>Diabroticina</taxon>
        <taxon>Diabroticites</taxon>
        <taxon>Diabrotica</taxon>
    </lineage>
</organism>
<dbReference type="GO" id="GO:0005789">
    <property type="term" value="C:endoplasmic reticulum membrane"/>
    <property type="evidence" value="ECO:0007669"/>
    <property type="project" value="UniProtKB-SubCell"/>
</dbReference>
<dbReference type="Pfam" id="PF00067">
    <property type="entry name" value="p450"/>
    <property type="match status" value="2"/>
</dbReference>
<evidence type="ECO:0000256" key="10">
    <source>
        <dbReference type="ARBA" id="ARBA00023004"/>
    </source>
</evidence>
<dbReference type="GO" id="GO:0016705">
    <property type="term" value="F:oxidoreductase activity, acting on paired donors, with incorporation or reduction of molecular oxygen"/>
    <property type="evidence" value="ECO:0007669"/>
    <property type="project" value="InterPro"/>
</dbReference>
<gene>
    <name evidence="13" type="ORF">DIABBA_LOCUS1170</name>
</gene>
<accession>A0A9N9SQ07</accession>
<dbReference type="AlphaFoldDB" id="A0A9N9SQ07"/>
<dbReference type="GO" id="GO:0005506">
    <property type="term" value="F:iron ion binding"/>
    <property type="evidence" value="ECO:0007669"/>
    <property type="project" value="InterPro"/>
</dbReference>
<proteinExistence type="inferred from homology"/>
<dbReference type="Proteomes" id="UP001153709">
    <property type="component" value="Chromosome 1"/>
</dbReference>
<evidence type="ECO:0000256" key="1">
    <source>
        <dbReference type="ARBA" id="ARBA00001971"/>
    </source>
</evidence>
<dbReference type="InterPro" id="IPR002402">
    <property type="entry name" value="Cyt_P450_E_grp-II"/>
</dbReference>
<evidence type="ECO:0000256" key="4">
    <source>
        <dbReference type="ARBA" id="ARBA00010617"/>
    </source>
</evidence>
<reference evidence="13" key="1">
    <citation type="submission" date="2022-01" db="EMBL/GenBank/DDBJ databases">
        <authorList>
            <person name="King R."/>
        </authorList>
    </citation>
    <scope>NUCLEOTIDE SEQUENCE</scope>
</reference>
<evidence type="ECO:0000256" key="3">
    <source>
        <dbReference type="ARBA" id="ARBA00004406"/>
    </source>
</evidence>
<comment type="cofactor">
    <cofactor evidence="1">
        <name>heme</name>
        <dbReference type="ChEBI" id="CHEBI:30413"/>
    </cofactor>
</comment>
<keyword evidence="6" id="KW-0479">Metal-binding</keyword>
<evidence type="ECO:0008006" key="15">
    <source>
        <dbReference type="Google" id="ProtNLM"/>
    </source>
</evidence>
<keyword evidence="9" id="KW-0560">Oxidoreductase</keyword>
<dbReference type="EMBL" id="OU898276">
    <property type="protein sequence ID" value="CAG9827135.1"/>
    <property type="molecule type" value="Genomic_DNA"/>
</dbReference>
<evidence type="ECO:0000313" key="14">
    <source>
        <dbReference type="Proteomes" id="UP001153709"/>
    </source>
</evidence>
<keyword evidence="10" id="KW-0408">Iron</keyword>
<protein>
    <recommendedName>
        <fullName evidence="15">Cytochrome P450</fullName>
    </recommendedName>
</protein>
<dbReference type="SUPFAM" id="SSF48264">
    <property type="entry name" value="Cytochrome P450"/>
    <property type="match status" value="2"/>
</dbReference>
<keyword evidence="5" id="KW-0349">Heme</keyword>